<keyword evidence="2" id="KW-1133">Transmembrane helix</keyword>
<name>A0A5N3XUN7_MUNRE</name>
<dbReference type="EMBL" id="VCEB01000005">
    <property type="protein sequence ID" value="KAB0377421.1"/>
    <property type="molecule type" value="Genomic_DNA"/>
</dbReference>
<sequence>MTPLLLILAALPSLLATPCPCSDIYSYVHSSCYNTAPKPCTMNLGGGKSKSLLTVKVQKRGSFVSTCHKPNGRNICFYPITHWGYSDGSGVLDHNQEKKQKQVIKNIISQLQTSEPYKCLDLLSQLRPLLKPPSGNQHLTRLLNSSFQFFQYTQHTSQCWICMSLSPSPHIAIPLPSTWLSQGNYTSPSQQKTTQLIGPVSDNVLLSASSNLTCINYSSPNYTGLTNSAPTFCSTGVLWKGTNNCTNPGIFILCETYAYSCLPLDPPGPCILVFLTPGLTFLKEEEIEQIVYPQGELSHRKRRAVIAPLLIGTGIAADLGTGIGGISTSAHFYYKLSQELNEDMEQVVESFISIQKQINSLASVALQNRRALDLLTAEKGGTCLFLGEDCYSFVNEMGILQNLYIPQNLFQQILPWLLPFLGPLVLIILFLLFGPCLFNLFQRFLQEQIPAISRDQVKTILLLESLTSSSEKGDCGP</sequence>
<keyword evidence="2" id="KW-0812">Transmembrane</keyword>
<dbReference type="CDD" id="cd09851">
    <property type="entry name" value="HTLV-1-like_HR1-HR2"/>
    <property type="match status" value="1"/>
</dbReference>
<dbReference type="Proteomes" id="UP000326062">
    <property type="component" value="Chromosome 5"/>
</dbReference>
<keyword evidence="2" id="KW-0472">Membrane</keyword>
<evidence type="ECO:0000313" key="4">
    <source>
        <dbReference type="EMBL" id="KAB0377421.1"/>
    </source>
</evidence>
<dbReference type="PANTHER" id="PTHR10424:SF73">
    <property type="entry name" value="ENDOGENOUS RETROVIRUS GROUP FC1 ENV POLYPROTEIN-RELATED"/>
    <property type="match status" value="1"/>
</dbReference>
<reference evidence="4 5" key="1">
    <citation type="submission" date="2019-06" db="EMBL/GenBank/DDBJ databases">
        <title>Discovery of a novel chromosome fission-fusion reversal in muntjac.</title>
        <authorList>
            <person name="Mudd A.B."/>
            <person name="Bredeson J.V."/>
            <person name="Baum R."/>
            <person name="Hockemeyer D."/>
            <person name="Rokhsar D.S."/>
        </authorList>
    </citation>
    <scope>NUCLEOTIDE SEQUENCE [LARGE SCALE GENOMIC DNA]</scope>
    <source>
        <strain evidence="4">UCam_UCB_Mr</strain>
        <tissue evidence="4">Fibroblast cell line</tissue>
    </source>
</reference>
<dbReference type="PANTHER" id="PTHR10424">
    <property type="entry name" value="VIRAL ENVELOPE PROTEIN"/>
    <property type="match status" value="1"/>
</dbReference>
<evidence type="ECO:0000256" key="2">
    <source>
        <dbReference type="SAM" id="Phobius"/>
    </source>
</evidence>
<accession>A0A5N3XUN7</accession>
<keyword evidence="5" id="KW-1185">Reference proteome</keyword>
<evidence type="ECO:0000256" key="1">
    <source>
        <dbReference type="ARBA" id="ARBA00023157"/>
    </source>
</evidence>
<protein>
    <submittedName>
        <fullName evidence="4">Uncharacterized protein</fullName>
    </submittedName>
</protein>
<feature type="chain" id="PRO_5024392128" evidence="3">
    <location>
        <begin position="17"/>
        <end position="477"/>
    </location>
</feature>
<gene>
    <name evidence="4" type="ORF">FD755_011865</name>
</gene>
<evidence type="ECO:0000256" key="3">
    <source>
        <dbReference type="SAM" id="SignalP"/>
    </source>
</evidence>
<feature type="transmembrane region" description="Helical" evidence="2">
    <location>
        <begin position="416"/>
        <end position="441"/>
    </location>
</feature>
<dbReference type="Gene3D" id="1.10.287.210">
    <property type="match status" value="1"/>
</dbReference>
<proteinExistence type="predicted"/>
<dbReference type="Pfam" id="PF00429">
    <property type="entry name" value="TLV_coat"/>
    <property type="match status" value="1"/>
</dbReference>
<organism evidence="4 5">
    <name type="scientific">Muntiacus reevesi</name>
    <name type="common">Reeves' muntjac</name>
    <name type="synonym">Cervus reevesi</name>
    <dbReference type="NCBI Taxonomy" id="9886"/>
    <lineage>
        <taxon>Eukaryota</taxon>
        <taxon>Metazoa</taxon>
        <taxon>Chordata</taxon>
        <taxon>Craniata</taxon>
        <taxon>Vertebrata</taxon>
        <taxon>Euteleostomi</taxon>
        <taxon>Mammalia</taxon>
        <taxon>Eutheria</taxon>
        <taxon>Laurasiatheria</taxon>
        <taxon>Artiodactyla</taxon>
        <taxon>Ruminantia</taxon>
        <taxon>Pecora</taxon>
        <taxon>Cervidae</taxon>
        <taxon>Muntiacinae</taxon>
        <taxon>Muntiacus</taxon>
    </lineage>
</organism>
<comment type="caution">
    <text evidence="4">The sequence shown here is derived from an EMBL/GenBank/DDBJ whole genome shotgun (WGS) entry which is preliminary data.</text>
</comment>
<keyword evidence="3" id="KW-0732">Signal</keyword>
<evidence type="ECO:0000313" key="5">
    <source>
        <dbReference type="Proteomes" id="UP000326062"/>
    </source>
</evidence>
<dbReference type="AlphaFoldDB" id="A0A5N3XUN7"/>
<dbReference type="InterPro" id="IPR018154">
    <property type="entry name" value="TLV/ENV_coat_polyprotein"/>
</dbReference>
<dbReference type="SUPFAM" id="SSF58069">
    <property type="entry name" value="Virus ectodomain"/>
    <property type="match status" value="1"/>
</dbReference>
<keyword evidence="1" id="KW-1015">Disulfide bond</keyword>
<feature type="signal peptide" evidence="3">
    <location>
        <begin position="1"/>
        <end position="16"/>
    </location>
</feature>